<reference evidence="1 2" key="1">
    <citation type="submission" date="2013-11" db="EMBL/GenBank/DDBJ databases">
        <title>Genome sequencing of Stegodyphus mimosarum.</title>
        <authorList>
            <person name="Bechsgaard J."/>
        </authorList>
    </citation>
    <scope>NUCLEOTIDE SEQUENCE [LARGE SCALE GENOMIC DNA]</scope>
</reference>
<dbReference type="Proteomes" id="UP000054359">
    <property type="component" value="Unassembled WGS sequence"/>
</dbReference>
<evidence type="ECO:0000313" key="1">
    <source>
        <dbReference type="EMBL" id="KFM69673.1"/>
    </source>
</evidence>
<accession>A0A087TX34</accession>
<feature type="non-terminal residue" evidence="1">
    <location>
        <position position="43"/>
    </location>
</feature>
<organism evidence="1 2">
    <name type="scientific">Stegodyphus mimosarum</name>
    <name type="common">African social velvet spider</name>
    <dbReference type="NCBI Taxonomy" id="407821"/>
    <lineage>
        <taxon>Eukaryota</taxon>
        <taxon>Metazoa</taxon>
        <taxon>Ecdysozoa</taxon>
        <taxon>Arthropoda</taxon>
        <taxon>Chelicerata</taxon>
        <taxon>Arachnida</taxon>
        <taxon>Araneae</taxon>
        <taxon>Araneomorphae</taxon>
        <taxon>Entelegynae</taxon>
        <taxon>Eresoidea</taxon>
        <taxon>Eresidae</taxon>
        <taxon>Stegodyphus</taxon>
    </lineage>
</organism>
<keyword evidence="2" id="KW-1185">Reference proteome</keyword>
<proteinExistence type="predicted"/>
<protein>
    <submittedName>
        <fullName evidence="1">Uncharacterized protein</fullName>
    </submittedName>
</protein>
<dbReference type="AlphaFoldDB" id="A0A087TX34"/>
<name>A0A087TX34_STEMI</name>
<gene>
    <name evidence="1" type="ORF">X975_02445</name>
</gene>
<dbReference type="EMBL" id="KK117150">
    <property type="protein sequence ID" value="KFM69673.1"/>
    <property type="molecule type" value="Genomic_DNA"/>
</dbReference>
<evidence type="ECO:0000313" key="2">
    <source>
        <dbReference type="Proteomes" id="UP000054359"/>
    </source>
</evidence>
<sequence>MFIEGKSLHCMMGFSSEGNRNGNFCIVSSASDVSQSTLAKLLL</sequence>